<dbReference type="GO" id="GO:0016757">
    <property type="term" value="F:glycosyltransferase activity"/>
    <property type="evidence" value="ECO:0007669"/>
    <property type="project" value="UniProtKB-KW"/>
</dbReference>
<accession>A0ABW3N9Q9</accession>
<keyword evidence="4" id="KW-0472">Membrane</keyword>
<protein>
    <submittedName>
        <fullName evidence="6">Glycosyltransferase</fullName>
        <ecNumber evidence="6">2.4.-.-</ecNumber>
    </submittedName>
</protein>
<dbReference type="InterPro" id="IPR029044">
    <property type="entry name" value="Nucleotide-diphossugar_trans"/>
</dbReference>
<dbReference type="PANTHER" id="PTHR43630:SF1">
    <property type="entry name" value="POLY-BETA-1,6-N-ACETYL-D-GLUCOSAMINE SYNTHASE"/>
    <property type="match status" value="1"/>
</dbReference>
<comment type="similarity">
    <text evidence="1">Belongs to the glycosyltransferase 2 family.</text>
</comment>
<feature type="transmembrane region" description="Helical" evidence="4">
    <location>
        <begin position="342"/>
        <end position="364"/>
    </location>
</feature>
<dbReference type="EMBL" id="JBHTJL010000009">
    <property type="protein sequence ID" value="MFD1063215.1"/>
    <property type="molecule type" value="Genomic_DNA"/>
</dbReference>
<comment type="caution">
    <text evidence="6">The sequence shown here is derived from an EMBL/GenBank/DDBJ whole genome shotgun (WGS) entry which is preliminary data.</text>
</comment>
<sequence length="371" mass="43067">MTIFFTVLFYTFLVTSAIQVAYYIVFLSCFAVKKPSKTQGHDISVSVIICAKNEAENLKKNLPSFLNQDYRNFELVLINDSSSDETFEIMEAFAEKHNNIKLVNVKSIEPFWGNKKYALTLGIKAATHEFLLFTDADCKPVSNRWIKEMSSHFNNKASIVLGYGAYKKVKNSFLNKLIRFETLMTAIQYFSYAKTGNPYMGVGRNLAYRKEQFFKQNGFINHMQIRSGDDDLFINETANKKNTAICYSENSFTISEPKHSFNDWITQKRRHISTAKHYKFLDKFLLGTFYISQILFYTLSIILLITIFQWKIVISVLALRFTLQIFTIGFSGKKLNEKDLIYFAPFLEIFLIIMQLVIFSANLISKPKHWK</sequence>
<dbReference type="Proteomes" id="UP001597013">
    <property type="component" value="Unassembled WGS sequence"/>
</dbReference>
<keyword evidence="3 6" id="KW-0808">Transferase</keyword>
<feature type="transmembrane region" description="Helical" evidence="4">
    <location>
        <begin position="312"/>
        <end position="330"/>
    </location>
</feature>
<keyword evidence="7" id="KW-1185">Reference proteome</keyword>
<keyword evidence="2 6" id="KW-0328">Glycosyltransferase</keyword>
<feature type="domain" description="Glycosyltransferase 2-like" evidence="5">
    <location>
        <begin position="46"/>
        <end position="211"/>
    </location>
</feature>
<keyword evidence="4" id="KW-0812">Transmembrane</keyword>
<evidence type="ECO:0000256" key="4">
    <source>
        <dbReference type="SAM" id="Phobius"/>
    </source>
</evidence>
<evidence type="ECO:0000313" key="7">
    <source>
        <dbReference type="Proteomes" id="UP001597013"/>
    </source>
</evidence>
<organism evidence="6 7">
    <name type="scientific">Winogradskyella litorisediminis</name>
    <dbReference type="NCBI Taxonomy" id="1156618"/>
    <lineage>
        <taxon>Bacteria</taxon>
        <taxon>Pseudomonadati</taxon>
        <taxon>Bacteroidota</taxon>
        <taxon>Flavobacteriia</taxon>
        <taxon>Flavobacteriales</taxon>
        <taxon>Flavobacteriaceae</taxon>
        <taxon>Winogradskyella</taxon>
    </lineage>
</organism>
<dbReference type="Gene3D" id="3.90.550.10">
    <property type="entry name" value="Spore Coat Polysaccharide Biosynthesis Protein SpsA, Chain A"/>
    <property type="match status" value="1"/>
</dbReference>
<feature type="transmembrane region" description="Helical" evidence="4">
    <location>
        <begin position="284"/>
        <end position="305"/>
    </location>
</feature>
<name>A0ABW3N9Q9_9FLAO</name>
<evidence type="ECO:0000256" key="3">
    <source>
        <dbReference type="ARBA" id="ARBA00022679"/>
    </source>
</evidence>
<dbReference type="InterPro" id="IPR001173">
    <property type="entry name" value="Glyco_trans_2-like"/>
</dbReference>
<reference evidence="7" key="1">
    <citation type="journal article" date="2019" name="Int. J. Syst. Evol. Microbiol.">
        <title>The Global Catalogue of Microorganisms (GCM) 10K type strain sequencing project: providing services to taxonomists for standard genome sequencing and annotation.</title>
        <authorList>
            <consortium name="The Broad Institute Genomics Platform"/>
            <consortium name="The Broad Institute Genome Sequencing Center for Infectious Disease"/>
            <person name="Wu L."/>
            <person name="Ma J."/>
        </authorList>
    </citation>
    <scope>NUCLEOTIDE SEQUENCE [LARGE SCALE GENOMIC DNA]</scope>
    <source>
        <strain evidence="7">CCUG 62215</strain>
    </source>
</reference>
<evidence type="ECO:0000256" key="1">
    <source>
        <dbReference type="ARBA" id="ARBA00006739"/>
    </source>
</evidence>
<proteinExistence type="inferred from homology"/>
<evidence type="ECO:0000256" key="2">
    <source>
        <dbReference type="ARBA" id="ARBA00022676"/>
    </source>
</evidence>
<keyword evidence="4" id="KW-1133">Transmembrane helix</keyword>
<dbReference type="Pfam" id="PF00535">
    <property type="entry name" value="Glycos_transf_2"/>
    <property type="match status" value="1"/>
</dbReference>
<dbReference type="EC" id="2.4.-.-" evidence="6"/>
<dbReference type="PANTHER" id="PTHR43630">
    <property type="entry name" value="POLY-BETA-1,6-N-ACETYL-D-GLUCOSAMINE SYNTHASE"/>
    <property type="match status" value="1"/>
</dbReference>
<dbReference type="SUPFAM" id="SSF53448">
    <property type="entry name" value="Nucleotide-diphospho-sugar transferases"/>
    <property type="match status" value="1"/>
</dbReference>
<dbReference type="RefSeq" id="WP_386129769.1">
    <property type="nucleotide sequence ID" value="NZ_JBHTJL010000009.1"/>
</dbReference>
<evidence type="ECO:0000259" key="5">
    <source>
        <dbReference type="Pfam" id="PF00535"/>
    </source>
</evidence>
<gene>
    <name evidence="6" type="ORF">ACFQ1Q_08140</name>
</gene>
<evidence type="ECO:0000313" key="6">
    <source>
        <dbReference type="EMBL" id="MFD1063215.1"/>
    </source>
</evidence>